<dbReference type="InterPro" id="IPR038056">
    <property type="entry name" value="YjbR-like_sf"/>
</dbReference>
<dbReference type="Pfam" id="PF04237">
    <property type="entry name" value="YjbR"/>
    <property type="match status" value="1"/>
</dbReference>
<dbReference type="InterPro" id="IPR058532">
    <property type="entry name" value="YjbR/MT2646/Rv2570-like"/>
</dbReference>
<dbReference type="EMBL" id="QUMU01000005">
    <property type="protein sequence ID" value="REG32068.1"/>
    <property type="molecule type" value="Genomic_DNA"/>
</dbReference>
<dbReference type="RefSeq" id="WP_047859868.1">
    <property type="nucleotide sequence ID" value="NZ_CP011509.1"/>
</dbReference>
<gene>
    <name evidence="1" type="ORF">AA314_08249</name>
    <name evidence="2" type="ORF">ATI61_105395</name>
</gene>
<keyword evidence="2" id="KW-0238">DNA-binding</keyword>
<evidence type="ECO:0000313" key="2">
    <source>
        <dbReference type="EMBL" id="REG32068.1"/>
    </source>
</evidence>
<evidence type="ECO:0000313" key="1">
    <source>
        <dbReference type="EMBL" id="AKJ06623.1"/>
    </source>
</evidence>
<evidence type="ECO:0000313" key="4">
    <source>
        <dbReference type="Proteomes" id="UP000256345"/>
    </source>
</evidence>
<dbReference type="Gene3D" id="3.90.1150.30">
    <property type="match status" value="1"/>
</dbReference>
<dbReference type="SUPFAM" id="SSF142906">
    <property type="entry name" value="YjbR-like"/>
    <property type="match status" value="1"/>
</dbReference>
<dbReference type="Proteomes" id="UP000256345">
    <property type="component" value="Unassembled WGS sequence"/>
</dbReference>
<organism evidence="1 3">
    <name type="scientific">Archangium gephyra</name>
    <dbReference type="NCBI Taxonomy" id="48"/>
    <lineage>
        <taxon>Bacteria</taxon>
        <taxon>Pseudomonadati</taxon>
        <taxon>Myxococcota</taxon>
        <taxon>Myxococcia</taxon>
        <taxon>Myxococcales</taxon>
        <taxon>Cystobacterineae</taxon>
        <taxon>Archangiaceae</taxon>
        <taxon>Archangium</taxon>
    </lineage>
</organism>
<proteinExistence type="predicted"/>
<dbReference type="GO" id="GO:0003677">
    <property type="term" value="F:DNA binding"/>
    <property type="evidence" value="ECO:0007669"/>
    <property type="project" value="UniProtKB-KW"/>
</dbReference>
<dbReference type="Proteomes" id="UP000035579">
    <property type="component" value="Chromosome"/>
</dbReference>
<dbReference type="AlphaFoldDB" id="A0AAC8QFS9"/>
<accession>A0AAC8QFS9</accession>
<keyword evidence="4" id="KW-1185">Reference proteome</keyword>
<name>A0AAC8QFS9_9BACT</name>
<protein>
    <submittedName>
        <fullName evidence="2">DNA-binding protein (MmcQ/YjbR family)</fullName>
    </submittedName>
    <submittedName>
        <fullName evidence="1">Phosphoribosylglycinamide formyltransferase</fullName>
    </submittedName>
</protein>
<evidence type="ECO:0000313" key="3">
    <source>
        <dbReference type="Proteomes" id="UP000035579"/>
    </source>
</evidence>
<reference evidence="2 4" key="2">
    <citation type="submission" date="2018-08" db="EMBL/GenBank/DDBJ databases">
        <title>Genomic Encyclopedia of Archaeal and Bacterial Type Strains, Phase II (KMG-II): from individual species to whole genera.</title>
        <authorList>
            <person name="Goeker M."/>
        </authorList>
    </citation>
    <scope>NUCLEOTIDE SEQUENCE [LARGE SCALE GENOMIC DNA]</scope>
    <source>
        <strain evidence="2 4">DSM 2261</strain>
    </source>
</reference>
<reference evidence="1 3" key="1">
    <citation type="submission" date="2015-05" db="EMBL/GenBank/DDBJ databases">
        <title>Genome assembly of Archangium gephyra DSM 2261.</title>
        <authorList>
            <person name="Sharma G."/>
            <person name="Subramanian S."/>
        </authorList>
    </citation>
    <scope>NUCLEOTIDE SEQUENCE [LARGE SCALE GENOMIC DNA]</scope>
    <source>
        <strain evidence="1 3">DSM 2261</strain>
    </source>
</reference>
<sequence>MSDAHLERLRPLCLAFPEARETTTYGNPTFQAGTKSFAVLDSYKGTRCLAFKVTPEEQDLLCQQERFFVAPYTGKSGWTCLRLDGKKVDWKEVRQLLERSYRLVALKRMLAALDGAPPAPTRRRVAR</sequence>
<dbReference type="KEGG" id="age:AA314_08249"/>
<dbReference type="EMBL" id="CP011509">
    <property type="protein sequence ID" value="AKJ06623.1"/>
    <property type="molecule type" value="Genomic_DNA"/>
</dbReference>